<protein>
    <submittedName>
        <fullName evidence="3">Uncharacterized protein</fullName>
    </submittedName>
</protein>
<keyword evidence="2" id="KW-0732">Signal</keyword>
<dbReference type="AlphaFoldDB" id="A0A2S2Q358"/>
<accession>A0A2S2Q358</accession>
<reference evidence="3" key="1">
    <citation type="submission" date="2018-04" db="EMBL/GenBank/DDBJ databases">
        <title>Transcriptome assembly of Sipha flava.</title>
        <authorList>
            <person name="Scully E.D."/>
            <person name="Geib S.M."/>
            <person name="Palmer N.A."/>
            <person name="Koch K."/>
            <person name="Bradshaw J."/>
            <person name="Heng-Moss T."/>
            <person name="Sarath G."/>
        </authorList>
    </citation>
    <scope>NUCLEOTIDE SEQUENCE</scope>
</reference>
<evidence type="ECO:0000256" key="1">
    <source>
        <dbReference type="SAM" id="MobiDB-lite"/>
    </source>
</evidence>
<feature type="signal peptide" evidence="2">
    <location>
        <begin position="1"/>
        <end position="19"/>
    </location>
</feature>
<gene>
    <name evidence="3" type="ORF">g.1155</name>
</gene>
<organism evidence="3">
    <name type="scientific">Sipha flava</name>
    <name type="common">yellow sugarcane aphid</name>
    <dbReference type="NCBI Taxonomy" id="143950"/>
    <lineage>
        <taxon>Eukaryota</taxon>
        <taxon>Metazoa</taxon>
        <taxon>Ecdysozoa</taxon>
        <taxon>Arthropoda</taxon>
        <taxon>Hexapoda</taxon>
        <taxon>Insecta</taxon>
        <taxon>Pterygota</taxon>
        <taxon>Neoptera</taxon>
        <taxon>Paraneoptera</taxon>
        <taxon>Hemiptera</taxon>
        <taxon>Sternorrhyncha</taxon>
        <taxon>Aphidomorpha</taxon>
        <taxon>Aphidoidea</taxon>
        <taxon>Aphididae</taxon>
        <taxon>Sipha</taxon>
    </lineage>
</organism>
<evidence type="ECO:0000256" key="2">
    <source>
        <dbReference type="SAM" id="SignalP"/>
    </source>
</evidence>
<dbReference type="EMBL" id="GGMS01002962">
    <property type="protein sequence ID" value="MBY72165.1"/>
    <property type="molecule type" value="Transcribed_RNA"/>
</dbReference>
<sequence>MNDFSSCIFALLFVATVCTMPEPTKTVESQYLSIITIMEPSKDVYTRFVYETVKTITANVQETAPTDGNQSEGKRKSNIAIEKPRTDERLKNDITSSDYELRNVFQGNEKVISCPVGQIRQNNECLEKTSSSNPEES</sequence>
<name>A0A2S2Q358_9HEMI</name>
<feature type="region of interest" description="Disordered" evidence="1">
    <location>
        <begin position="61"/>
        <end position="87"/>
    </location>
</feature>
<proteinExistence type="predicted"/>
<feature type="chain" id="PRO_5015534258" evidence="2">
    <location>
        <begin position="20"/>
        <end position="137"/>
    </location>
</feature>
<feature type="compositionally biased region" description="Polar residues" evidence="1">
    <location>
        <begin position="61"/>
        <end position="71"/>
    </location>
</feature>
<evidence type="ECO:0000313" key="3">
    <source>
        <dbReference type="EMBL" id="MBY72165.1"/>
    </source>
</evidence>